<dbReference type="SUPFAM" id="SSF56601">
    <property type="entry name" value="beta-lactamase/transpeptidase-like"/>
    <property type="match status" value="1"/>
</dbReference>
<sequence>MAMVAAAVANDGQLAAPALISQITDKDGKVVSQAGEPVLTQALSQEVAATVKAMMIQNVKSGGSSYRSLDRNSGAGKTGTAQFEVSDGTRVHAWFIGFAPQKNPRIAFAVVMEDLADVKENTGAQQAIPVVRDLLNYWNSR</sequence>
<protein>
    <recommendedName>
        <fullName evidence="1">Penicillin-binding protein transpeptidase domain-containing protein</fullName>
    </recommendedName>
</protein>
<dbReference type="GO" id="GO:0005886">
    <property type="term" value="C:plasma membrane"/>
    <property type="evidence" value="ECO:0007669"/>
    <property type="project" value="TreeGrafter"/>
</dbReference>
<dbReference type="Gene3D" id="3.40.710.10">
    <property type="entry name" value="DD-peptidase/beta-lactamase superfamily"/>
    <property type="match status" value="1"/>
</dbReference>
<dbReference type="InterPro" id="IPR050515">
    <property type="entry name" value="Beta-lactam/transpept"/>
</dbReference>
<dbReference type="EMBL" id="VSSQ01146427">
    <property type="protein sequence ID" value="MPN64884.1"/>
    <property type="molecule type" value="Genomic_DNA"/>
</dbReference>
<dbReference type="InterPro" id="IPR001460">
    <property type="entry name" value="PCN-bd_Tpept"/>
</dbReference>
<proteinExistence type="predicted"/>
<organism evidence="2">
    <name type="scientific">bioreactor metagenome</name>
    <dbReference type="NCBI Taxonomy" id="1076179"/>
    <lineage>
        <taxon>unclassified sequences</taxon>
        <taxon>metagenomes</taxon>
        <taxon>ecological metagenomes</taxon>
    </lineage>
</organism>
<accession>A0A645JZV3</accession>
<name>A0A645JZV3_9ZZZZ</name>
<evidence type="ECO:0000313" key="2">
    <source>
        <dbReference type="EMBL" id="MPN64884.1"/>
    </source>
</evidence>
<feature type="domain" description="Penicillin-binding protein transpeptidase" evidence="1">
    <location>
        <begin position="1"/>
        <end position="135"/>
    </location>
</feature>
<dbReference type="Pfam" id="PF00905">
    <property type="entry name" value="Transpeptidase"/>
    <property type="match status" value="1"/>
</dbReference>
<dbReference type="GO" id="GO:0008658">
    <property type="term" value="F:penicillin binding"/>
    <property type="evidence" value="ECO:0007669"/>
    <property type="project" value="InterPro"/>
</dbReference>
<dbReference type="Gene3D" id="3.90.1310.10">
    <property type="entry name" value="Penicillin-binding protein 2a (Domain 2)"/>
    <property type="match status" value="1"/>
</dbReference>
<dbReference type="AlphaFoldDB" id="A0A645JZV3"/>
<comment type="caution">
    <text evidence="2">The sequence shown here is derived from an EMBL/GenBank/DDBJ whole genome shotgun (WGS) entry which is preliminary data.</text>
</comment>
<evidence type="ECO:0000259" key="1">
    <source>
        <dbReference type="Pfam" id="PF00905"/>
    </source>
</evidence>
<dbReference type="GO" id="GO:0071555">
    <property type="term" value="P:cell wall organization"/>
    <property type="evidence" value="ECO:0007669"/>
    <property type="project" value="TreeGrafter"/>
</dbReference>
<dbReference type="InterPro" id="IPR012338">
    <property type="entry name" value="Beta-lactam/transpept-like"/>
</dbReference>
<dbReference type="PANTHER" id="PTHR30627">
    <property type="entry name" value="PEPTIDOGLYCAN D,D-TRANSPEPTIDASE"/>
    <property type="match status" value="1"/>
</dbReference>
<gene>
    <name evidence="2" type="ORF">SDC9_212662</name>
</gene>
<reference evidence="2" key="1">
    <citation type="submission" date="2019-08" db="EMBL/GenBank/DDBJ databases">
        <authorList>
            <person name="Kucharzyk K."/>
            <person name="Murdoch R.W."/>
            <person name="Higgins S."/>
            <person name="Loffler F."/>
        </authorList>
    </citation>
    <scope>NUCLEOTIDE SEQUENCE</scope>
</reference>